<protein>
    <recommendedName>
        <fullName evidence="3">PD-(D/E)XK endonuclease-like domain-containing protein</fullName>
    </recommendedName>
</protein>
<name>A0AAU3IA06_9ACTN</name>
<gene>
    <name evidence="2" type="ORF">OG699_37775</name>
</gene>
<accession>A0AAU3IA06</accession>
<sequence length="390" mass="43814">MAETKKSTSLLLGDIHKHLLDQHGKPTDRRQDIIHPSEMAKADWCPRQTYYRLAGVSPEKGRSFSAQLEAVFMEGHGIHAKWQTWLQQMDRLWGKWKCPVCDYWEMGTGGRKTCPSCRDRTHLATLPVYLDYAEVPVQAESEFLIAGHEDGAIEELNALIEIKSVGIGTVRFDQPELLREYTVKTEDGKTVIDLDGLWKSLRRPFGSHIRQTQIYLRLCQEMGLPFDKVIFLYEYKATQAHKEFVVKYNPEIVQPLFDSALDIKYALKKGKAPPRPDFCGQDKKVCKTECPFFTHCWETTTNDTSGSTEGLGSSPVPEPESDTADGTGRPVPAPEAGGRRPRTALGSHRTRRRRTDEPVRQDDSVGGVHGQPAGGSGGGRKVVRRHTRSA</sequence>
<feature type="region of interest" description="Disordered" evidence="1">
    <location>
        <begin position="301"/>
        <end position="390"/>
    </location>
</feature>
<feature type="compositionally biased region" description="Basic residues" evidence="1">
    <location>
        <begin position="381"/>
        <end position="390"/>
    </location>
</feature>
<organism evidence="2">
    <name type="scientific">Streptomyces sp. NBC_01393</name>
    <dbReference type="NCBI Taxonomy" id="2903851"/>
    <lineage>
        <taxon>Bacteria</taxon>
        <taxon>Bacillati</taxon>
        <taxon>Actinomycetota</taxon>
        <taxon>Actinomycetes</taxon>
        <taxon>Kitasatosporales</taxon>
        <taxon>Streptomycetaceae</taxon>
        <taxon>Streptomyces</taxon>
    </lineage>
</organism>
<dbReference type="InterPro" id="IPR011604">
    <property type="entry name" value="PDDEXK-like_dom_sf"/>
</dbReference>
<evidence type="ECO:0000313" key="2">
    <source>
        <dbReference type="EMBL" id="WTZ13213.1"/>
    </source>
</evidence>
<feature type="compositionally biased region" description="Basic and acidic residues" evidence="1">
    <location>
        <begin position="354"/>
        <end position="363"/>
    </location>
</feature>
<reference evidence="2" key="1">
    <citation type="submission" date="2022-10" db="EMBL/GenBank/DDBJ databases">
        <title>The complete genomes of actinobacterial strains from the NBC collection.</title>
        <authorList>
            <person name="Joergensen T.S."/>
            <person name="Alvarez Arevalo M."/>
            <person name="Sterndorff E.B."/>
            <person name="Faurdal D."/>
            <person name="Vuksanovic O."/>
            <person name="Mourched A.-S."/>
            <person name="Charusanti P."/>
            <person name="Shaw S."/>
            <person name="Blin K."/>
            <person name="Weber T."/>
        </authorList>
    </citation>
    <scope>NUCLEOTIDE SEQUENCE</scope>
    <source>
        <strain evidence="2">NBC_01393</strain>
    </source>
</reference>
<dbReference type="EMBL" id="CP109546">
    <property type="protein sequence ID" value="WTZ13213.1"/>
    <property type="molecule type" value="Genomic_DNA"/>
</dbReference>
<dbReference type="Gene3D" id="3.90.320.10">
    <property type="match status" value="1"/>
</dbReference>
<feature type="compositionally biased region" description="Polar residues" evidence="1">
    <location>
        <begin position="301"/>
        <end position="311"/>
    </location>
</feature>
<dbReference type="AlphaFoldDB" id="A0AAU3IA06"/>
<proteinExistence type="predicted"/>
<evidence type="ECO:0000256" key="1">
    <source>
        <dbReference type="SAM" id="MobiDB-lite"/>
    </source>
</evidence>
<feature type="compositionally biased region" description="Gly residues" evidence="1">
    <location>
        <begin position="367"/>
        <end position="380"/>
    </location>
</feature>
<evidence type="ECO:0008006" key="3">
    <source>
        <dbReference type="Google" id="ProtNLM"/>
    </source>
</evidence>